<evidence type="ECO:0000313" key="9">
    <source>
        <dbReference type="Proteomes" id="UP000001052"/>
    </source>
</evidence>
<evidence type="ECO:0000256" key="5">
    <source>
        <dbReference type="ARBA" id="ARBA00022989"/>
    </source>
</evidence>
<evidence type="ECO:0000256" key="3">
    <source>
        <dbReference type="ARBA" id="ARBA00022475"/>
    </source>
</evidence>
<dbReference type="GO" id="GO:0005886">
    <property type="term" value="C:plasma membrane"/>
    <property type="evidence" value="ECO:0007669"/>
    <property type="project" value="UniProtKB-SubCell"/>
</dbReference>
<comment type="subcellular location">
    <subcellularLocation>
        <location evidence="1">Cell membrane</location>
        <topology evidence="1">Multi-pass membrane protein</topology>
    </subcellularLocation>
</comment>
<dbReference type="InterPro" id="IPR002758">
    <property type="entry name" value="Cation_antiport_E"/>
</dbReference>
<evidence type="ECO:0000256" key="7">
    <source>
        <dbReference type="SAM" id="Phobius"/>
    </source>
</evidence>
<organism evidence="8 9">
    <name type="scientific">Desulfohalobium retbaense (strain ATCC 49708 / DSM 5692 / JCM 16813 / HR100)</name>
    <dbReference type="NCBI Taxonomy" id="485915"/>
    <lineage>
        <taxon>Bacteria</taxon>
        <taxon>Pseudomonadati</taxon>
        <taxon>Thermodesulfobacteriota</taxon>
        <taxon>Desulfovibrionia</taxon>
        <taxon>Desulfovibrionales</taxon>
        <taxon>Desulfohalobiaceae</taxon>
        <taxon>Desulfohalobium</taxon>
    </lineage>
</organism>
<dbReference type="eggNOG" id="COG1863">
    <property type="taxonomic scope" value="Bacteria"/>
</dbReference>
<dbReference type="HOGENOM" id="CLU_086615_2_0_7"/>
<evidence type="ECO:0000256" key="1">
    <source>
        <dbReference type="ARBA" id="ARBA00004651"/>
    </source>
</evidence>
<feature type="transmembrane region" description="Helical" evidence="7">
    <location>
        <begin position="57"/>
        <end position="78"/>
    </location>
</feature>
<dbReference type="GO" id="GO:0008324">
    <property type="term" value="F:monoatomic cation transmembrane transporter activity"/>
    <property type="evidence" value="ECO:0007669"/>
    <property type="project" value="InterPro"/>
</dbReference>
<keyword evidence="4 7" id="KW-0812">Transmembrane</keyword>
<keyword evidence="5 7" id="KW-1133">Transmembrane helix</keyword>
<dbReference type="KEGG" id="drt:Dret_0796"/>
<dbReference type="OrthoDB" id="9807187at2"/>
<comment type="similarity">
    <text evidence="2">Belongs to the CPA3 antiporters (TC 2.A.63) subunit E family.</text>
</comment>
<keyword evidence="3" id="KW-1003">Cell membrane</keyword>
<dbReference type="EMBL" id="CP001734">
    <property type="protein sequence ID" value="ACV68087.1"/>
    <property type="molecule type" value="Genomic_DNA"/>
</dbReference>
<proteinExistence type="inferred from homology"/>
<evidence type="ECO:0000256" key="4">
    <source>
        <dbReference type="ARBA" id="ARBA00022692"/>
    </source>
</evidence>
<feature type="transmembrane region" description="Helical" evidence="7">
    <location>
        <begin position="90"/>
        <end position="113"/>
    </location>
</feature>
<dbReference type="PANTHER" id="PTHR34584">
    <property type="entry name" value="NA(+)/H(+) ANTIPORTER SUBUNIT E1"/>
    <property type="match status" value="1"/>
</dbReference>
<reference evidence="8 9" key="2">
    <citation type="journal article" date="2010" name="Stand. Genomic Sci.">
        <title>Complete genome sequence of Desulfohalobium retbaense type strain (HR(100)).</title>
        <authorList>
            <person name="Spring S."/>
            <person name="Nolan M."/>
            <person name="Lapidus A."/>
            <person name="Glavina Del Rio T."/>
            <person name="Copeland A."/>
            <person name="Tice H."/>
            <person name="Cheng J.F."/>
            <person name="Lucas S."/>
            <person name="Land M."/>
            <person name="Chen F."/>
            <person name="Bruce D."/>
            <person name="Goodwin L."/>
            <person name="Pitluck S."/>
            <person name="Ivanova N."/>
            <person name="Mavromatis K."/>
            <person name="Mikhailova N."/>
            <person name="Pati A."/>
            <person name="Chen A."/>
            <person name="Palaniappan K."/>
            <person name="Hauser L."/>
            <person name="Chang Y.J."/>
            <person name="Jeffries C.D."/>
            <person name="Munk C."/>
            <person name="Kiss H."/>
            <person name="Chain P."/>
            <person name="Han C."/>
            <person name="Brettin T."/>
            <person name="Detter J.C."/>
            <person name="Schuler E."/>
            <person name="Goker M."/>
            <person name="Rohde M."/>
            <person name="Bristow J."/>
            <person name="Eisen J.A."/>
            <person name="Markowitz V."/>
            <person name="Hugenholtz P."/>
            <person name="Kyrpides N.C."/>
            <person name="Klenk H.P."/>
        </authorList>
    </citation>
    <scope>NUCLEOTIDE SEQUENCE [LARGE SCALE GENOMIC DNA]</scope>
    <source>
        <strain evidence="8 9">DSM 5692</strain>
    </source>
</reference>
<feature type="transmembrane region" description="Helical" evidence="7">
    <location>
        <begin position="33"/>
        <end position="51"/>
    </location>
</feature>
<evidence type="ECO:0000256" key="6">
    <source>
        <dbReference type="ARBA" id="ARBA00023136"/>
    </source>
</evidence>
<sequence>MAIVPEQRKPGVVPVADRTKGTFTGRPRGRAPFLFTSAILFVIWIILSGRFDWLHLTYGLLSSLLVAYFSSDLLFISADLSRIPGQWLRFVLYLPYLFKEIFMANLHMLYLVFHPRMMDLIDPQIIKFQGNLQSDMSVVTLANSITLTPGTITMNVSPVGVFTVHGIDRKSASALPGDMRDKVAQTFGESEPLEE</sequence>
<evidence type="ECO:0000256" key="2">
    <source>
        <dbReference type="ARBA" id="ARBA00006228"/>
    </source>
</evidence>
<protein>
    <submittedName>
        <fullName evidence="8">Cation antiporter</fullName>
    </submittedName>
</protein>
<keyword evidence="9" id="KW-1185">Reference proteome</keyword>
<gene>
    <name evidence="8" type="ordered locus">Dret_0796</name>
</gene>
<dbReference type="Pfam" id="PF01899">
    <property type="entry name" value="MNHE"/>
    <property type="match status" value="1"/>
</dbReference>
<dbReference type="Proteomes" id="UP000001052">
    <property type="component" value="Chromosome"/>
</dbReference>
<evidence type="ECO:0000313" key="8">
    <source>
        <dbReference type="EMBL" id="ACV68087.1"/>
    </source>
</evidence>
<reference evidence="9" key="1">
    <citation type="submission" date="2009-09" db="EMBL/GenBank/DDBJ databases">
        <title>The complete chromosome of Desulfohalobium retbaense DSM 5692.</title>
        <authorList>
            <consortium name="US DOE Joint Genome Institute (JGI-PGF)"/>
            <person name="Lucas S."/>
            <person name="Copeland A."/>
            <person name="Lapidus A."/>
            <person name="Glavina del Rio T."/>
            <person name="Dalin E."/>
            <person name="Tice H."/>
            <person name="Bruce D."/>
            <person name="Goodwin L."/>
            <person name="Pitluck S."/>
            <person name="Kyrpides N."/>
            <person name="Mavromatis K."/>
            <person name="Ivanova N."/>
            <person name="Mikhailova N."/>
            <person name="Munk A.C."/>
            <person name="Brettin T."/>
            <person name="Detter J.C."/>
            <person name="Han C."/>
            <person name="Tapia R."/>
            <person name="Larimer F."/>
            <person name="Land M."/>
            <person name="Hauser L."/>
            <person name="Markowitz V."/>
            <person name="Cheng J.-F."/>
            <person name="Hugenholtz P."/>
            <person name="Woyke T."/>
            <person name="Wu D."/>
            <person name="Spring S."/>
            <person name="Klenk H.-P."/>
            <person name="Eisen J.A."/>
        </authorList>
    </citation>
    <scope>NUCLEOTIDE SEQUENCE [LARGE SCALE GENOMIC DNA]</scope>
    <source>
        <strain evidence="9">DSM 5692</strain>
    </source>
</reference>
<dbReference type="PANTHER" id="PTHR34584:SF1">
    <property type="entry name" value="NA(+)_H(+) ANTIPORTER SUBUNIT E1"/>
    <property type="match status" value="1"/>
</dbReference>
<keyword evidence="6 7" id="KW-0472">Membrane</keyword>
<dbReference type="RefSeq" id="WP_015751245.1">
    <property type="nucleotide sequence ID" value="NC_013223.1"/>
</dbReference>
<dbReference type="STRING" id="485915.Dret_0796"/>
<accession>C8X0Z0</accession>
<name>C8X0Z0_DESRD</name>
<dbReference type="AlphaFoldDB" id="C8X0Z0"/>